<dbReference type="AlphaFoldDB" id="A0A370H0M2"/>
<proteinExistence type="predicted"/>
<evidence type="ECO:0000313" key="2">
    <source>
        <dbReference type="Proteomes" id="UP000255355"/>
    </source>
</evidence>
<comment type="caution">
    <text evidence="1">The sequence shown here is derived from an EMBL/GenBank/DDBJ whole genome shotgun (WGS) entry which is preliminary data.</text>
</comment>
<dbReference type="EMBL" id="QQAZ01000006">
    <property type="protein sequence ID" value="RDI49585.1"/>
    <property type="molecule type" value="Genomic_DNA"/>
</dbReference>
<accession>A0A370H0M2</accession>
<name>A0A370H0M2_9NOCA</name>
<evidence type="ECO:0000313" key="1">
    <source>
        <dbReference type="EMBL" id="RDI49585.1"/>
    </source>
</evidence>
<sequence>MRTVRQPLKTMPGIARWLRRNWRHHRDSGSGAADFVILSDWKRGPAAASEGSFMVSLTQYTPLRMADSLDIWRLSETLCDQLTTIDGAVAVMTYVQPFRRRLGSVSVWTDKRGLTKFIALPDHVETMDKYRDRGLPLRSATWWSEDRPGDAALTRGLRMLASTAQRRVRETRPGAS</sequence>
<keyword evidence="2" id="KW-1185">Reference proteome</keyword>
<dbReference type="Proteomes" id="UP000255355">
    <property type="component" value="Unassembled WGS sequence"/>
</dbReference>
<protein>
    <submittedName>
        <fullName evidence="1">Uncharacterized protein</fullName>
    </submittedName>
</protein>
<gene>
    <name evidence="1" type="ORF">DFR68_10619</name>
</gene>
<reference evidence="1 2" key="1">
    <citation type="submission" date="2018-07" db="EMBL/GenBank/DDBJ databases">
        <title>Genomic Encyclopedia of Type Strains, Phase IV (KMG-IV): sequencing the most valuable type-strain genomes for metagenomic binning, comparative biology and taxonomic classification.</title>
        <authorList>
            <person name="Goeker M."/>
        </authorList>
    </citation>
    <scope>NUCLEOTIDE SEQUENCE [LARGE SCALE GENOMIC DNA]</scope>
    <source>
        <strain evidence="1 2">DSM 44952</strain>
    </source>
</reference>
<organism evidence="1 2">
    <name type="scientific">Nocardia mexicana</name>
    <dbReference type="NCBI Taxonomy" id="279262"/>
    <lineage>
        <taxon>Bacteria</taxon>
        <taxon>Bacillati</taxon>
        <taxon>Actinomycetota</taxon>
        <taxon>Actinomycetes</taxon>
        <taxon>Mycobacteriales</taxon>
        <taxon>Nocardiaceae</taxon>
        <taxon>Nocardia</taxon>
    </lineage>
</organism>